<dbReference type="EMBL" id="JBHULY010000026">
    <property type="protein sequence ID" value="MFD2727002.1"/>
    <property type="molecule type" value="Genomic_DNA"/>
</dbReference>
<keyword evidence="2" id="KW-1185">Reference proteome</keyword>
<protein>
    <submittedName>
        <fullName evidence="1">Gliding motility lipoprotein GldB</fullName>
    </submittedName>
</protein>
<gene>
    <name evidence="1" type="primary">gldB</name>
    <name evidence="1" type="ORF">ACFSR8_12325</name>
</gene>
<keyword evidence="1" id="KW-0449">Lipoprotein</keyword>
<proteinExistence type="predicted"/>
<evidence type="ECO:0000313" key="2">
    <source>
        <dbReference type="Proteomes" id="UP001597476"/>
    </source>
</evidence>
<evidence type="ECO:0000313" key="1">
    <source>
        <dbReference type="EMBL" id="MFD2727002.1"/>
    </source>
</evidence>
<dbReference type="Pfam" id="PF25594">
    <property type="entry name" value="GldB_lipo"/>
    <property type="match status" value="1"/>
</dbReference>
<comment type="caution">
    <text evidence="1">The sequence shown here is derived from an EMBL/GenBank/DDBJ whole genome shotgun (WGS) entry which is preliminary data.</text>
</comment>
<sequence>MKNLIFPVLLIVVISCGKDNTLEQEIAKVNTDISVERFDLLFGEITEGNLPELKRAYPFMFSEKFPDSFWIAKTRDTIQRELFREVAEVFPNLDEVEMDIESLFNHLKYYFPEFSMPRVITTTSMVDYRNRVIVTDTIAIIALDNYLGKEHFFYQEIQKYIRKNFEAKQIVVDLASEYAGRYIYQPQRKTLLDEMVYFGKQLYFKDIMLPNVSEAERMGYSESEFEWARVNEHYIWRYFIERELLYSTDTKLLSRFINPAPFSKFYLEEIDADSPGRLGQYIGWQIVRAYMKNNEVSIKDMLQMKPEDIFNNSKFKPRK</sequence>
<reference evidence="2" key="1">
    <citation type="journal article" date="2019" name="Int. J. Syst. Evol. Microbiol.">
        <title>The Global Catalogue of Microorganisms (GCM) 10K type strain sequencing project: providing services to taxonomists for standard genome sequencing and annotation.</title>
        <authorList>
            <consortium name="The Broad Institute Genomics Platform"/>
            <consortium name="The Broad Institute Genome Sequencing Center for Infectious Disease"/>
            <person name="Wu L."/>
            <person name="Ma J."/>
        </authorList>
    </citation>
    <scope>NUCLEOTIDE SEQUENCE [LARGE SCALE GENOMIC DNA]</scope>
    <source>
        <strain evidence="2">KCTC 42398</strain>
    </source>
</reference>
<dbReference type="NCBIfam" id="TIGR03514">
    <property type="entry name" value="GldB_lipo"/>
    <property type="match status" value="1"/>
</dbReference>
<dbReference type="PROSITE" id="PS51257">
    <property type="entry name" value="PROKAR_LIPOPROTEIN"/>
    <property type="match status" value="1"/>
</dbReference>
<accession>A0ABW5TCI7</accession>
<dbReference type="Proteomes" id="UP001597476">
    <property type="component" value="Unassembled WGS sequence"/>
</dbReference>
<dbReference type="InterPro" id="IPR019853">
    <property type="entry name" value="GldB-like"/>
</dbReference>
<organism evidence="1 2">
    <name type="scientific">Hyunsoonleella rubra</name>
    <dbReference type="NCBI Taxonomy" id="1737062"/>
    <lineage>
        <taxon>Bacteria</taxon>
        <taxon>Pseudomonadati</taxon>
        <taxon>Bacteroidota</taxon>
        <taxon>Flavobacteriia</taxon>
        <taxon>Flavobacteriales</taxon>
        <taxon>Flavobacteriaceae</taxon>
    </lineage>
</organism>
<dbReference type="RefSeq" id="WP_380292462.1">
    <property type="nucleotide sequence ID" value="NZ_JBHULY010000026.1"/>
</dbReference>
<name>A0ABW5TCI7_9FLAO</name>